<dbReference type="SMART" id="SM00388">
    <property type="entry name" value="HisKA"/>
    <property type="match status" value="1"/>
</dbReference>
<feature type="domain" description="PAS" evidence="19">
    <location>
        <begin position="564"/>
        <end position="634"/>
    </location>
</feature>
<dbReference type="InterPro" id="IPR004358">
    <property type="entry name" value="Sig_transdc_His_kin-like_C"/>
</dbReference>
<feature type="coiled-coil region" evidence="15">
    <location>
        <begin position="668"/>
        <end position="695"/>
    </location>
</feature>
<evidence type="ECO:0000259" key="20">
    <source>
        <dbReference type="PROSITE" id="PS50113"/>
    </source>
</evidence>
<keyword evidence="13 16" id="KW-0472">Membrane</keyword>
<evidence type="ECO:0000256" key="13">
    <source>
        <dbReference type="ARBA" id="ARBA00023136"/>
    </source>
</evidence>
<dbReference type="InterPro" id="IPR000014">
    <property type="entry name" value="PAS"/>
</dbReference>
<feature type="transmembrane region" description="Helical" evidence="16">
    <location>
        <begin position="353"/>
        <end position="371"/>
    </location>
</feature>
<dbReference type="InterPro" id="IPR003661">
    <property type="entry name" value="HisK_dim/P_dom"/>
</dbReference>
<name>M1PE22_DESSD</name>
<keyword evidence="7 16" id="KW-0812">Transmembrane</keyword>
<dbReference type="GO" id="GO:0005886">
    <property type="term" value="C:plasma membrane"/>
    <property type="evidence" value="ECO:0007669"/>
    <property type="project" value="UniProtKB-SubCell"/>
</dbReference>
<dbReference type="eggNOG" id="COG4564">
    <property type="taxonomic scope" value="Bacteria"/>
</dbReference>
<dbReference type="CDD" id="cd00130">
    <property type="entry name" value="PAS"/>
    <property type="match status" value="1"/>
</dbReference>
<comment type="subcellular location">
    <subcellularLocation>
        <location evidence="2">Cell membrane</location>
        <topology evidence="2">Multi-pass membrane protein</topology>
    </subcellularLocation>
</comment>
<evidence type="ECO:0000313" key="21">
    <source>
        <dbReference type="EMBL" id="AGF79832.1"/>
    </source>
</evidence>
<dbReference type="InterPro" id="IPR033480">
    <property type="entry name" value="sCache_2"/>
</dbReference>
<evidence type="ECO:0000259" key="18">
    <source>
        <dbReference type="PROSITE" id="PS50110"/>
    </source>
</evidence>
<dbReference type="SMART" id="SM00091">
    <property type="entry name" value="PAS"/>
    <property type="match status" value="2"/>
</dbReference>
<dbReference type="SMART" id="SM00387">
    <property type="entry name" value="HATPase_c"/>
    <property type="match status" value="1"/>
</dbReference>
<dbReference type="PATRIC" id="fig|1167006.5.peg.3569"/>
<evidence type="ECO:0000259" key="19">
    <source>
        <dbReference type="PROSITE" id="PS50112"/>
    </source>
</evidence>
<evidence type="ECO:0000256" key="6">
    <source>
        <dbReference type="ARBA" id="ARBA00022679"/>
    </source>
</evidence>
<keyword evidence="15" id="KW-0175">Coiled coil</keyword>
<comment type="catalytic activity">
    <reaction evidence="1">
        <text>ATP + protein L-histidine = ADP + protein N-phospho-L-histidine.</text>
        <dbReference type="EC" id="2.7.13.3"/>
    </reaction>
</comment>
<keyword evidence="6" id="KW-0808">Transferase</keyword>
<dbReference type="eggNOG" id="COG4191">
    <property type="taxonomic scope" value="Bacteria"/>
</dbReference>
<evidence type="ECO:0000256" key="1">
    <source>
        <dbReference type="ARBA" id="ARBA00000085"/>
    </source>
</evidence>
<keyword evidence="11 16" id="KW-1133">Transmembrane helix</keyword>
<evidence type="ECO:0000256" key="16">
    <source>
        <dbReference type="SAM" id="Phobius"/>
    </source>
</evidence>
<dbReference type="InterPro" id="IPR035965">
    <property type="entry name" value="PAS-like_dom_sf"/>
</dbReference>
<keyword evidence="10" id="KW-0067">ATP-binding</keyword>
<proteinExistence type="predicted"/>
<dbReference type="STRING" id="1167006.UWK_03305"/>
<evidence type="ECO:0000256" key="14">
    <source>
        <dbReference type="PROSITE-ProRule" id="PRU00169"/>
    </source>
</evidence>
<dbReference type="Pfam" id="PF00072">
    <property type="entry name" value="Response_reg"/>
    <property type="match status" value="1"/>
</dbReference>
<dbReference type="OrthoDB" id="5341439at2"/>
<keyword evidence="8" id="KW-0547">Nucleotide-binding</keyword>
<protein>
    <recommendedName>
        <fullName evidence="3">histidine kinase</fullName>
        <ecNumber evidence="3">2.7.13.3</ecNumber>
    </recommendedName>
</protein>
<dbReference type="SUPFAM" id="SSF55874">
    <property type="entry name" value="ATPase domain of HSP90 chaperone/DNA topoisomerase II/histidine kinase"/>
    <property type="match status" value="1"/>
</dbReference>
<dbReference type="Pfam" id="PF13426">
    <property type="entry name" value="PAS_9"/>
    <property type="match status" value="1"/>
</dbReference>
<dbReference type="EMBL" id="CP003985">
    <property type="protein sequence ID" value="AGF79832.1"/>
    <property type="molecule type" value="Genomic_DNA"/>
</dbReference>
<dbReference type="PRINTS" id="PR00344">
    <property type="entry name" value="BCTRLSENSOR"/>
</dbReference>
<dbReference type="Gene3D" id="3.30.450.20">
    <property type="entry name" value="PAS domain"/>
    <property type="match status" value="4"/>
</dbReference>
<dbReference type="GO" id="GO:0000155">
    <property type="term" value="F:phosphorelay sensor kinase activity"/>
    <property type="evidence" value="ECO:0007669"/>
    <property type="project" value="InterPro"/>
</dbReference>
<dbReference type="Pfam" id="PF02518">
    <property type="entry name" value="HATPase_c"/>
    <property type="match status" value="1"/>
</dbReference>
<keyword evidence="22" id="KW-1185">Reference proteome</keyword>
<evidence type="ECO:0000256" key="8">
    <source>
        <dbReference type="ARBA" id="ARBA00022741"/>
    </source>
</evidence>
<dbReference type="PROSITE" id="PS50113">
    <property type="entry name" value="PAC"/>
    <property type="match status" value="1"/>
</dbReference>
<dbReference type="InterPro" id="IPR005467">
    <property type="entry name" value="His_kinase_dom"/>
</dbReference>
<keyword evidence="4" id="KW-1003">Cell membrane</keyword>
<dbReference type="InterPro" id="IPR004010">
    <property type="entry name" value="Double_Cache_2"/>
</dbReference>
<evidence type="ECO:0000256" key="5">
    <source>
        <dbReference type="ARBA" id="ARBA00022553"/>
    </source>
</evidence>
<dbReference type="Proteomes" id="UP000011721">
    <property type="component" value="Chromosome"/>
</dbReference>
<evidence type="ECO:0000256" key="2">
    <source>
        <dbReference type="ARBA" id="ARBA00004651"/>
    </source>
</evidence>
<dbReference type="RefSeq" id="WP_015405516.1">
    <property type="nucleotide sequence ID" value="NC_020304.1"/>
</dbReference>
<dbReference type="Pfam" id="PF00512">
    <property type="entry name" value="HisKA"/>
    <property type="match status" value="1"/>
</dbReference>
<dbReference type="Pfam" id="PF08269">
    <property type="entry name" value="dCache_2"/>
    <property type="match status" value="1"/>
</dbReference>
<dbReference type="KEGG" id="dsf:UWK_03305"/>
<dbReference type="PROSITE" id="PS50109">
    <property type="entry name" value="HIS_KIN"/>
    <property type="match status" value="1"/>
</dbReference>
<dbReference type="SMART" id="SM00448">
    <property type="entry name" value="REC"/>
    <property type="match status" value="1"/>
</dbReference>
<dbReference type="NCBIfam" id="TIGR00229">
    <property type="entry name" value="sensory_box"/>
    <property type="match status" value="1"/>
</dbReference>
<dbReference type="PROSITE" id="PS50112">
    <property type="entry name" value="PAS"/>
    <property type="match status" value="2"/>
</dbReference>
<dbReference type="EC" id="2.7.13.3" evidence="3"/>
<reference evidence="22" key="1">
    <citation type="journal article" date="2013" name="Stand. Genomic Sci.">
        <title>Complete genome sequence of Desulfocapsa sulfexigens, a marine deltaproteobacterium specialized in disproportionating inorganic sulfur compounds.</title>
        <authorList>
            <person name="Finster K.W."/>
            <person name="Kjeldsen K.U."/>
            <person name="Kube M."/>
            <person name="Reinhardt R."/>
            <person name="Mussmann M."/>
            <person name="Amann R."/>
            <person name="Schreiber L."/>
        </authorList>
    </citation>
    <scope>NUCLEOTIDE SEQUENCE [LARGE SCALE GENOMIC DNA]</scope>
    <source>
        <strain evidence="22">DSM 10523 / SB164P1</strain>
    </source>
</reference>
<dbReference type="Gene3D" id="1.10.287.130">
    <property type="match status" value="1"/>
</dbReference>
<dbReference type="SUPFAM" id="SSF55785">
    <property type="entry name" value="PYP-like sensor domain (PAS domain)"/>
    <property type="match status" value="2"/>
</dbReference>
<keyword evidence="5 14" id="KW-0597">Phosphoprotein</keyword>
<dbReference type="SUPFAM" id="SSF47384">
    <property type="entry name" value="Homodimeric domain of signal transducing histidine kinase"/>
    <property type="match status" value="1"/>
</dbReference>
<evidence type="ECO:0000256" key="11">
    <source>
        <dbReference type="ARBA" id="ARBA00022989"/>
    </source>
</evidence>
<evidence type="ECO:0000256" key="12">
    <source>
        <dbReference type="ARBA" id="ARBA00023012"/>
    </source>
</evidence>
<dbReference type="CDD" id="cd00156">
    <property type="entry name" value="REC"/>
    <property type="match status" value="1"/>
</dbReference>
<dbReference type="Gene3D" id="3.40.50.2300">
    <property type="match status" value="1"/>
</dbReference>
<feature type="domain" description="Response regulatory" evidence="18">
    <location>
        <begin position="952"/>
        <end position="1067"/>
    </location>
</feature>
<evidence type="ECO:0000256" key="7">
    <source>
        <dbReference type="ARBA" id="ARBA00022692"/>
    </source>
</evidence>
<evidence type="ECO:0000256" key="3">
    <source>
        <dbReference type="ARBA" id="ARBA00012438"/>
    </source>
</evidence>
<dbReference type="PROSITE" id="PS50110">
    <property type="entry name" value="RESPONSE_REGULATORY"/>
    <property type="match status" value="1"/>
</dbReference>
<dbReference type="PANTHER" id="PTHR43065">
    <property type="entry name" value="SENSOR HISTIDINE KINASE"/>
    <property type="match status" value="1"/>
</dbReference>
<dbReference type="InterPro" id="IPR000700">
    <property type="entry name" value="PAS-assoc_C"/>
</dbReference>
<dbReference type="HOGENOM" id="CLU_000445_133_1_7"/>
<dbReference type="eggNOG" id="COG2197">
    <property type="taxonomic scope" value="Bacteria"/>
</dbReference>
<evidence type="ECO:0000256" key="4">
    <source>
        <dbReference type="ARBA" id="ARBA00022475"/>
    </source>
</evidence>
<dbReference type="PANTHER" id="PTHR43065:SF46">
    <property type="entry name" value="C4-DICARBOXYLATE TRANSPORT SENSOR PROTEIN DCTB"/>
    <property type="match status" value="1"/>
</dbReference>
<evidence type="ECO:0000313" key="22">
    <source>
        <dbReference type="Proteomes" id="UP000011721"/>
    </source>
</evidence>
<evidence type="ECO:0000256" key="10">
    <source>
        <dbReference type="ARBA" id="ARBA00022840"/>
    </source>
</evidence>
<feature type="domain" description="PAC" evidence="20">
    <location>
        <begin position="513"/>
        <end position="563"/>
    </location>
</feature>
<evidence type="ECO:0000256" key="15">
    <source>
        <dbReference type="SAM" id="Coils"/>
    </source>
</evidence>
<keyword evidence="9" id="KW-0418">Kinase</keyword>
<feature type="domain" description="PAS" evidence="19">
    <location>
        <begin position="465"/>
        <end position="510"/>
    </location>
</feature>
<dbReference type="SMART" id="SM01049">
    <property type="entry name" value="Cache_2"/>
    <property type="match status" value="1"/>
</dbReference>
<feature type="modified residue" description="4-aspartylphosphate" evidence="14">
    <location>
        <position position="1001"/>
    </location>
</feature>
<dbReference type="AlphaFoldDB" id="M1PE22"/>
<dbReference type="InterPro" id="IPR036890">
    <property type="entry name" value="HATPase_C_sf"/>
</dbReference>
<dbReference type="InterPro" id="IPR036097">
    <property type="entry name" value="HisK_dim/P_sf"/>
</dbReference>
<dbReference type="InterPro" id="IPR011006">
    <property type="entry name" value="CheY-like_superfamily"/>
</dbReference>
<sequence length="1069" mass="120661">MKQKYHFTKLFQLWGILLLLGIALSITAIDIFVSYRSFKLNSEKMRADYIDSQKQTVRQEVLKVVQLISHDKEQSVALTKKLLKSRVHEASAIAHNIYEQNKAVKNRAEIRTMIIDALRPVRFNDGNGYYFMTDFDGTGVLFAHRPELENKNLLGIQDSHGKYVIRDMIDIARTSGEGSYQYNWTKPDKKGKYFRKISFFTKIEPFNCLVGAGFYVDDMEEKIKEELLERISRIRFGKEGYVFINRFNGDALVSNGKRYSGSQKLWEVFNKFPEKMKAIFSKEHAAALTSDGDFIYYTFQKLNNINVESPKASFIYGIPDLQWLIGAGFYLDDVEIDITLLQSELTKQIKTKVFFSTLITAAILTFFLFPFRWMTRRLNKDIDLFVSFFNQPISMNKTIDQNSIQFHEFDQMARNINTLFLDKLLTQQKLHREEMALMQTEAKYRNTMDSTLIGVYIIQDFIFQYVNPTLAGMFGYTVEEMEGKISPLDLVVSEQRDFVKKNLIRRATGELKHPYDVKCVRRNGEVFDAMALGAATIHEGKPASVGTLIDITERKAAEEELRKSENRATALLEAIPDLVFRMNRQGEYIDFKADPSELSIQPSESIIGKNSAEILPPDLATLIDTNLKSTLSSGRMHTFEYQLNIPEKGLLDFEARMVKSGDNEITYIVRNITELKKIQAEKAVLEKELNQSKRMESIGLMAGGVAHDLNNILAGIIGYPELILEKLSPEDNVLRPQITAIQESGKRAAAVVDDLLTVARGAASTREIHELDSLIVEYLDSLECAKIQSLHPQVVIKHQLDASGVTISCSQVHIKKCLMNLVTNGVEAIEGSGTVTISTRTHIRNSNVISESDIEPGEYVVLGVQDNGPGIAKEDLEHIFEPFYSKKTMARSGTGLGLTVVWNTVQDHRGRIFVESNDKGTLFQIWFPICQEKNKALHLADTDFPFIGNGEHILIVDDEPVLRDIAAKMLEAIGYTVDSVSSGEAAIEFVKATSVDLLLIDMLMEPGINGYQTYKEILSRNPGQKAVIASGFSESTDVKAALKLGAKGFIKKPYSMEQLGRVIKEAINT</sequence>
<dbReference type="SUPFAM" id="SSF52172">
    <property type="entry name" value="CheY-like"/>
    <property type="match status" value="1"/>
</dbReference>
<feature type="domain" description="Histidine kinase" evidence="17">
    <location>
        <begin position="704"/>
        <end position="931"/>
    </location>
</feature>
<dbReference type="Gene3D" id="3.30.565.10">
    <property type="entry name" value="Histidine kinase-like ATPase, C-terminal domain"/>
    <property type="match status" value="1"/>
</dbReference>
<accession>M1PE22</accession>
<dbReference type="InterPro" id="IPR003594">
    <property type="entry name" value="HATPase_dom"/>
</dbReference>
<organism evidence="21 22">
    <name type="scientific">Desulfocapsa sulfexigens (strain DSM 10523 / SB164P1)</name>
    <dbReference type="NCBI Taxonomy" id="1167006"/>
    <lineage>
        <taxon>Bacteria</taxon>
        <taxon>Pseudomonadati</taxon>
        <taxon>Thermodesulfobacteriota</taxon>
        <taxon>Desulfobulbia</taxon>
        <taxon>Desulfobulbales</taxon>
        <taxon>Desulfocapsaceae</taxon>
        <taxon>Desulfocapsa</taxon>
    </lineage>
</organism>
<evidence type="ECO:0000256" key="9">
    <source>
        <dbReference type="ARBA" id="ARBA00022777"/>
    </source>
</evidence>
<dbReference type="InterPro" id="IPR001789">
    <property type="entry name" value="Sig_transdc_resp-reg_receiver"/>
</dbReference>
<gene>
    <name evidence="21" type="ordered locus">UWK_03305</name>
</gene>
<dbReference type="GO" id="GO:0005524">
    <property type="term" value="F:ATP binding"/>
    <property type="evidence" value="ECO:0007669"/>
    <property type="project" value="UniProtKB-KW"/>
</dbReference>
<evidence type="ECO:0000259" key="17">
    <source>
        <dbReference type="PROSITE" id="PS50109"/>
    </source>
</evidence>
<keyword evidence="12" id="KW-0902">Two-component regulatory system</keyword>
<dbReference type="CDD" id="cd00082">
    <property type="entry name" value="HisKA"/>
    <property type="match status" value="1"/>
</dbReference>